<keyword evidence="2" id="KW-1185">Reference proteome</keyword>
<evidence type="ECO:0000313" key="2">
    <source>
        <dbReference type="Proteomes" id="UP000199532"/>
    </source>
</evidence>
<proteinExistence type="predicted"/>
<dbReference type="EMBL" id="FNXY01000002">
    <property type="protein sequence ID" value="SEI52439.1"/>
    <property type="molecule type" value="Genomic_DNA"/>
</dbReference>
<accession>A0A1H6R9D9</accession>
<name>A0A1H6R9D9_9BACT</name>
<gene>
    <name evidence="1" type="ORF">SAMN04487995_1133</name>
</gene>
<dbReference type="Proteomes" id="UP000199532">
    <property type="component" value="Unassembled WGS sequence"/>
</dbReference>
<evidence type="ECO:0008006" key="3">
    <source>
        <dbReference type="Google" id="ProtNLM"/>
    </source>
</evidence>
<protein>
    <recommendedName>
        <fullName evidence="3">DUF4249 domain-containing protein</fullName>
    </recommendedName>
</protein>
<sequence length="403" mass="45813">MSIKFSVLLAIFFTYLSGCVEPFSVKFDTAKEYIVVDGVVTDMEGPQYLKLSKTNPDAVNESSEFSQTIWTTGESTLPLSKAKVKIIVNGSQIFNLTETDPGVYLLPAVLKGKVGDSYQLQFETETGASYESSAEKMLPVAPVKSAYDVFNPKGLPNYSEYYRDFTPSNDIYVNFDDPSGEQNFYRWQWTLWETQKNCATCNQGKYYLFQSENGVDGNCFKDLTLKYNNIYDYACEDLCWDIFYSSEITIFSDIYTNGQSQKDKLVAQIPLLQSNPCLVSLQQNSLTPNAYRFLKLIQDQAVNAGTLADTPPAPIQGNVLNVRNKDELIIGFFTASSVAEYKTMLWRKNISNLAVLNQLFKTIHNRDPVFEERSPERPYIPLAICKNSRSRTPFLPKDWKWTQ</sequence>
<dbReference type="OrthoDB" id="922982at2"/>
<dbReference type="InterPro" id="IPR025345">
    <property type="entry name" value="DUF4249"/>
</dbReference>
<dbReference type="AlphaFoldDB" id="A0A1H6R9D9"/>
<dbReference type="STRING" id="408657.SAMN04487995_1133"/>
<dbReference type="Pfam" id="PF14054">
    <property type="entry name" value="DUF4249"/>
    <property type="match status" value="1"/>
</dbReference>
<dbReference type="RefSeq" id="WP_090333166.1">
    <property type="nucleotide sequence ID" value="NZ_FNXY01000002.1"/>
</dbReference>
<reference evidence="1 2" key="1">
    <citation type="submission" date="2016-10" db="EMBL/GenBank/DDBJ databases">
        <authorList>
            <person name="de Groot N.N."/>
        </authorList>
    </citation>
    <scope>NUCLEOTIDE SEQUENCE [LARGE SCALE GENOMIC DNA]</scope>
    <source>
        <strain evidence="1 2">DSM 19938</strain>
    </source>
</reference>
<organism evidence="1 2">
    <name type="scientific">Dyadobacter koreensis</name>
    <dbReference type="NCBI Taxonomy" id="408657"/>
    <lineage>
        <taxon>Bacteria</taxon>
        <taxon>Pseudomonadati</taxon>
        <taxon>Bacteroidota</taxon>
        <taxon>Cytophagia</taxon>
        <taxon>Cytophagales</taxon>
        <taxon>Spirosomataceae</taxon>
        <taxon>Dyadobacter</taxon>
    </lineage>
</organism>
<evidence type="ECO:0000313" key="1">
    <source>
        <dbReference type="EMBL" id="SEI52439.1"/>
    </source>
</evidence>